<dbReference type="PANTHER" id="PTHR24305">
    <property type="entry name" value="CYTOCHROME P450"/>
    <property type="match status" value="1"/>
</dbReference>
<keyword evidence="8" id="KW-1185">Reference proteome</keyword>
<sequence length="521" mass="59206">MPGRGKYSFSFRTMHVCDCPFHSMLCLNVTRDYVRFSKTLNILDEYQYMSLLAKLFYYTKIHGLRKVPGPWFPGASSLWIRWQRWNGNLSFSADELLSKYGPIVRISPKMVLLNDPQAVNAIFSQKDLDTMPKAIHAFYALEVTNGLSPICRLTHIACDHCQPVMIATMTKNLKYWAPIFESNISQMINDLADSDGLSSEDIVHHLRITTLRNSQVVMGGPEVNLKSQTFPSVVGEYNFLVVWRLCFPEWLFSWMKYSPFSKASFRIRSSDLLFQLGDDLRYQAEAAHHSADHDDAPTIYELLTKKNEKSGGIEWTRAGLSAEMAGQVLAATETTSSALTFIFYELAKRPDLIEEIYKELQTIDGTDGIESLQLLAACIKEGLRFRPPVALTGSRVVPKGGMTVLDYFIPEGTVITTQSLSLSRQSRTLFPDYDTFNPKRWLDQENLDARLQMIAPFGVGTRRCPGKNLASFQMRLLLAHTIRAFQISIPPETTPEVMAPFEANGFRSRYDKCFLLFKPRC</sequence>
<dbReference type="InterPro" id="IPR050121">
    <property type="entry name" value="Cytochrome_P450_monoxygenase"/>
</dbReference>
<dbReference type="GO" id="GO:0016705">
    <property type="term" value="F:oxidoreductase activity, acting on paired donors, with incorporation or reduction of molecular oxygen"/>
    <property type="evidence" value="ECO:0007669"/>
    <property type="project" value="InterPro"/>
</dbReference>
<keyword evidence="5 6" id="KW-0349">Heme</keyword>
<dbReference type="AlphaFoldDB" id="A0A9P6NYD3"/>
<dbReference type="Proteomes" id="UP000886653">
    <property type="component" value="Unassembled WGS sequence"/>
</dbReference>
<evidence type="ECO:0000256" key="6">
    <source>
        <dbReference type="RuleBase" id="RU000461"/>
    </source>
</evidence>
<dbReference type="GO" id="GO:0005506">
    <property type="term" value="F:iron ion binding"/>
    <property type="evidence" value="ECO:0007669"/>
    <property type="project" value="InterPro"/>
</dbReference>
<keyword evidence="6" id="KW-0503">Monooxygenase</keyword>
<dbReference type="InterPro" id="IPR001128">
    <property type="entry name" value="Cyt_P450"/>
</dbReference>
<evidence type="ECO:0000256" key="3">
    <source>
        <dbReference type="ARBA" id="ARBA00023002"/>
    </source>
</evidence>
<evidence type="ECO:0008006" key="9">
    <source>
        <dbReference type="Google" id="ProtNLM"/>
    </source>
</evidence>
<dbReference type="OrthoDB" id="3945418at2759"/>
<dbReference type="Gene3D" id="1.10.630.10">
    <property type="entry name" value="Cytochrome P450"/>
    <property type="match status" value="1"/>
</dbReference>
<proteinExistence type="inferred from homology"/>
<dbReference type="GO" id="GO:0020037">
    <property type="term" value="F:heme binding"/>
    <property type="evidence" value="ECO:0007669"/>
    <property type="project" value="InterPro"/>
</dbReference>
<dbReference type="PANTHER" id="PTHR24305:SF235">
    <property type="entry name" value="CYTOCHROME P450 MONOOXYGENASE APDB-RELATED"/>
    <property type="match status" value="1"/>
</dbReference>
<evidence type="ECO:0000256" key="5">
    <source>
        <dbReference type="PIRSR" id="PIRSR602401-1"/>
    </source>
</evidence>
<dbReference type="PRINTS" id="PR00385">
    <property type="entry name" value="P450"/>
</dbReference>
<dbReference type="GO" id="GO:0044550">
    <property type="term" value="P:secondary metabolite biosynthetic process"/>
    <property type="evidence" value="ECO:0007669"/>
    <property type="project" value="UniProtKB-ARBA"/>
</dbReference>
<dbReference type="PROSITE" id="PS00086">
    <property type="entry name" value="CYTOCHROME_P450"/>
    <property type="match status" value="1"/>
</dbReference>
<dbReference type="PRINTS" id="PR00463">
    <property type="entry name" value="EP450I"/>
</dbReference>
<gene>
    <name evidence="7" type="ORF">CROQUDRAFT_667281</name>
</gene>
<protein>
    <recommendedName>
        <fullName evidence="9">Cytochrome P450</fullName>
    </recommendedName>
</protein>
<dbReference type="Pfam" id="PF00067">
    <property type="entry name" value="p450"/>
    <property type="match status" value="1"/>
</dbReference>
<evidence type="ECO:0000256" key="4">
    <source>
        <dbReference type="ARBA" id="ARBA00023004"/>
    </source>
</evidence>
<comment type="caution">
    <text evidence="7">The sequence shown here is derived from an EMBL/GenBank/DDBJ whole genome shotgun (WGS) entry which is preliminary data.</text>
</comment>
<dbReference type="InterPro" id="IPR002401">
    <property type="entry name" value="Cyt_P450_E_grp-I"/>
</dbReference>
<dbReference type="InterPro" id="IPR017972">
    <property type="entry name" value="Cyt_P450_CS"/>
</dbReference>
<feature type="binding site" description="axial binding residue" evidence="5">
    <location>
        <position position="464"/>
    </location>
    <ligand>
        <name>heme</name>
        <dbReference type="ChEBI" id="CHEBI:30413"/>
    </ligand>
    <ligandPart>
        <name>Fe</name>
        <dbReference type="ChEBI" id="CHEBI:18248"/>
    </ligandPart>
</feature>
<evidence type="ECO:0000256" key="1">
    <source>
        <dbReference type="ARBA" id="ARBA00001971"/>
    </source>
</evidence>
<evidence type="ECO:0000313" key="7">
    <source>
        <dbReference type="EMBL" id="KAG0152404.1"/>
    </source>
</evidence>
<organism evidence="7 8">
    <name type="scientific">Cronartium quercuum f. sp. fusiforme G11</name>
    <dbReference type="NCBI Taxonomy" id="708437"/>
    <lineage>
        <taxon>Eukaryota</taxon>
        <taxon>Fungi</taxon>
        <taxon>Dikarya</taxon>
        <taxon>Basidiomycota</taxon>
        <taxon>Pucciniomycotina</taxon>
        <taxon>Pucciniomycetes</taxon>
        <taxon>Pucciniales</taxon>
        <taxon>Coleosporiaceae</taxon>
        <taxon>Cronartium</taxon>
    </lineage>
</organism>
<dbReference type="EMBL" id="MU167208">
    <property type="protein sequence ID" value="KAG0152404.1"/>
    <property type="molecule type" value="Genomic_DNA"/>
</dbReference>
<keyword evidence="4 5" id="KW-0408">Iron</keyword>
<reference evidence="7" key="1">
    <citation type="submission" date="2013-11" db="EMBL/GenBank/DDBJ databases">
        <title>Genome sequence of the fusiform rust pathogen reveals effectors for host alternation and coevolution with pine.</title>
        <authorList>
            <consortium name="DOE Joint Genome Institute"/>
            <person name="Smith K."/>
            <person name="Pendleton A."/>
            <person name="Kubisiak T."/>
            <person name="Anderson C."/>
            <person name="Salamov A."/>
            <person name="Aerts A."/>
            <person name="Riley R."/>
            <person name="Clum A."/>
            <person name="Lindquist E."/>
            <person name="Ence D."/>
            <person name="Campbell M."/>
            <person name="Kronenberg Z."/>
            <person name="Feau N."/>
            <person name="Dhillon B."/>
            <person name="Hamelin R."/>
            <person name="Burleigh J."/>
            <person name="Smith J."/>
            <person name="Yandell M."/>
            <person name="Nelson C."/>
            <person name="Grigoriev I."/>
            <person name="Davis J."/>
        </authorList>
    </citation>
    <scope>NUCLEOTIDE SEQUENCE</scope>
    <source>
        <strain evidence="7">G11</strain>
    </source>
</reference>
<comment type="cofactor">
    <cofactor evidence="1 5">
        <name>heme</name>
        <dbReference type="ChEBI" id="CHEBI:30413"/>
    </cofactor>
</comment>
<evidence type="ECO:0000256" key="2">
    <source>
        <dbReference type="ARBA" id="ARBA00022723"/>
    </source>
</evidence>
<comment type="similarity">
    <text evidence="6">Belongs to the cytochrome P450 family.</text>
</comment>
<dbReference type="GO" id="GO:0004497">
    <property type="term" value="F:monooxygenase activity"/>
    <property type="evidence" value="ECO:0007669"/>
    <property type="project" value="UniProtKB-KW"/>
</dbReference>
<keyword evidence="2 5" id="KW-0479">Metal-binding</keyword>
<keyword evidence="3 6" id="KW-0560">Oxidoreductase</keyword>
<dbReference type="SUPFAM" id="SSF48264">
    <property type="entry name" value="Cytochrome P450"/>
    <property type="match status" value="1"/>
</dbReference>
<name>A0A9P6NYD3_9BASI</name>
<dbReference type="InterPro" id="IPR036396">
    <property type="entry name" value="Cyt_P450_sf"/>
</dbReference>
<accession>A0A9P6NYD3</accession>
<evidence type="ECO:0000313" key="8">
    <source>
        <dbReference type="Proteomes" id="UP000886653"/>
    </source>
</evidence>